<gene>
    <name evidence="1" type="ORF">BC936DRAFT_148698</name>
</gene>
<comment type="caution">
    <text evidence="1">The sequence shown here is derived from an EMBL/GenBank/DDBJ whole genome shotgun (WGS) entry which is preliminary data.</text>
</comment>
<dbReference type="OrthoDB" id="2397721at2759"/>
<organism evidence="1 2">
    <name type="scientific">Jimgerdemannia flammicorona</name>
    <dbReference type="NCBI Taxonomy" id="994334"/>
    <lineage>
        <taxon>Eukaryota</taxon>
        <taxon>Fungi</taxon>
        <taxon>Fungi incertae sedis</taxon>
        <taxon>Mucoromycota</taxon>
        <taxon>Mucoromycotina</taxon>
        <taxon>Endogonomycetes</taxon>
        <taxon>Endogonales</taxon>
        <taxon>Endogonaceae</taxon>
        <taxon>Jimgerdemannia</taxon>
    </lineage>
</organism>
<dbReference type="Proteomes" id="UP000268093">
    <property type="component" value="Unassembled WGS sequence"/>
</dbReference>
<dbReference type="AlphaFoldDB" id="A0A433D2H1"/>
<protein>
    <submittedName>
        <fullName evidence="1">Uncharacterized protein</fullName>
    </submittedName>
</protein>
<evidence type="ECO:0000313" key="2">
    <source>
        <dbReference type="Proteomes" id="UP000268093"/>
    </source>
</evidence>
<sequence>MSCAIHAKYVDINEFPKSLDALVTILYAKATMLRTMNVIKSLGENLEEEVHKRWKRIGKAKRKVDRMELTDCHPTPKKN</sequence>
<evidence type="ECO:0000313" key="1">
    <source>
        <dbReference type="EMBL" id="RUP45038.1"/>
    </source>
</evidence>
<reference evidence="1 2" key="1">
    <citation type="journal article" date="2018" name="New Phytol.">
        <title>Phylogenomics of Endogonaceae and evolution of mycorrhizas within Mucoromycota.</title>
        <authorList>
            <person name="Chang Y."/>
            <person name="Desiro A."/>
            <person name="Na H."/>
            <person name="Sandor L."/>
            <person name="Lipzen A."/>
            <person name="Clum A."/>
            <person name="Barry K."/>
            <person name="Grigoriev I.V."/>
            <person name="Martin F.M."/>
            <person name="Stajich J.E."/>
            <person name="Smith M.E."/>
            <person name="Bonito G."/>
            <person name="Spatafora J.W."/>
        </authorList>
    </citation>
    <scope>NUCLEOTIDE SEQUENCE [LARGE SCALE GENOMIC DNA]</scope>
    <source>
        <strain evidence="1 2">GMNB39</strain>
    </source>
</reference>
<accession>A0A433D2H1</accession>
<feature type="non-terminal residue" evidence="1">
    <location>
        <position position="79"/>
    </location>
</feature>
<keyword evidence="2" id="KW-1185">Reference proteome</keyword>
<dbReference type="EMBL" id="RBNI01007902">
    <property type="protein sequence ID" value="RUP45038.1"/>
    <property type="molecule type" value="Genomic_DNA"/>
</dbReference>
<proteinExistence type="predicted"/>
<name>A0A433D2H1_9FUNG</name>